<keyword evidence="2" id="KW-1185">Reference proteome</keyword>
<dbReference type="InterPro" id="IPR006450">
    <property type="entry name" value="Phage_HK97_gp6-like"/>
</dbReference>
<reference evidence="1 2" key="1">
    <citation type="submission" date="2014-05" db="EMBL/GenBank/DDBJ databases">
        <title>Draft Genome Sequence of Nitratireductor basaltis Strain UMTGB225, A Marine Bacterium Isolated from Green Barrel Tunicate.</title>
        <authorList>
            <person name="Gan H.Y."/>
        </authorList>
    </citation>
    <scope>NUCLEOTIDE SEQUENCE [LARGE SCALE GENOMIC DNA]</scope>
    <source>
        <strain evidence="1 2">UMTGB225</strain>
    </source>
</reference>
<protein>
    <submittedName>
        <fullName evidence="1">Phage protein</fullName>
    </submittedName>
</protein>
<dbReference type="Pfam" id="PF05135">
    <property type="entry name" value="Phage_connect_1"/>
    <property type="match status" value="1"/>
</dbReference>
<dbReference type="Proteomes" id="UP000053675">
    <property type="component" value="Unassembled WGS sequence"/>
</dbReference>
<proteinExistence type="predicted"/>
<sequence length="120" mass="12910">MVALVSLDMVKRALRIGDLDENGDPLPSEDDVLLETYIAAASAAVINYLKGQAEAVLNLDSSGELPSGAEVPSEVQMACILLVGHFYREPDGDAEDAFEHGYLPKPVISLLYPLRDPALK</sequence>
<evidence type="ECO:0000313" key="1">
    <source>
        <dbReference type="EMBL" id="KFB10340.1"/>
    </source>
</evidence>
<dbReference type="RefSeq" id="WP_036481040.1">
    <property type="nucleotide sequence ID" value="NZ_JMQM01000001.1"/>
</dbReference>
<organism evidence="1 2">
    <name type="scientific">Nitratireductor basaltis</name>
    <dbReference type="NCBI Taxonomy" id="472175"/>
    <lineage>
        <taxon>Bacteria</taxon>
        <taxon>Pseudomonadati</taxon>
        <taxon>Pseudomonadota</taxon>
        <taxon>Alphaproteobacteria</taxon>
        <taxon>Hyphomicrobiales</taxon>
        <taxon>Phyllobacteriaceae</taxon>
        <taxon>Nitratireductor</taxon>
    </lineage>
</organism>
<dbReference type="NCBIfam" id="TIGR01560">
    <property type="entry name" value="put_DNA_pack"/>
    <property type="match status" value="1"/>
</dbReference>
<dbReference type="Gene3D" id="1.10.3230.30">
    <property type="entry name" value="Phage gp6-like head-tail connector protein"/>
    <property type="match status" value="1"/>
</dbReference>
<accession>A0A084UBK4</accession>
<dbReference type="CDD" id="cd08054">
    <property type="entry name" value="gp6"/>
    <property type="match status" value="1"/>
</dbReference>
<dbReference type="STRING" id="472175.EL18_01371"/>
<dbReference type="AlphaFoldDB" id="A0A084UBK4"/>
<comment type="caution">
    <text evidence="1">The sequence shown here is derived from an EMBL/GenBank/DDBJ whole genome shotgun (WGS) entry which is preliminary data.</text>
</comment>
<gene>
    <name evidence="1" type="ORF">EL18_01371</name>
</gene>
<name>A0A084UBK4_9HYPH</name>
<evidence type="ECO:0000313" key="2">
    <source>
        <dbReference type="Proteomes" id="UP000053675"/>
    </source>
</evidence>
<dbReference type="InterPro" id="IPR021146">
    <property type="entry name" value="Phage_gp6-like_head-tail"/>
</dbReference>
<dbReference type="eggNOG" id="ENOG5033BUW">
    <property type="taxonomic scope" value="Bacteria"/>
</dbReference>
<dbReference type="PATRIC" id="fig|472175.3.peg.1385"/>
<dbReference type="EMBL" id="JMQM01000001">
    <property type="protein sequence ID" value="KFB10340.1"/>
    <property type="molecule type" value="Genomic_DNA"/>
</dbReference>